<sequence>MGTQDEAEVHTPGGDVIPESELEFDEDGVPCIGETDLVTAARILQLFYRYPMAGVASRYPKNSHNYHLIQDIRINAHRWLKPTNIPAVKDVIKHQQQLDTVALENTTIR</sequence>
<name>A0A0A9W426_LYGHE</name>
<feature type="region of interest" description="Disordered" evidence="1">
    <location>
        <begin position="1"/>
        <end position="20"/>
    </location>
</feature>
<protein>
    <submittedName>
        <fullName evidence="2">Uncharacterized protein</fullName>
    </submittedName>
</protein>
<reference evidence="2" key="2">
    <citation type="submission" date="2014-07" db="EMBL/GenBank/DDBJ databases">
        <authorList>
            <person name="Hull J."/>
        </authorList>
    </citation>
    <scope>NUCLEOTIDE SEQUENCE</scope>
</reference>
<evidence type="ECO:0000256" key="1">
    <source>
        <dbReference type="SAM" id="MobiDB-lite"/>
    </source>
</evidence>
<evidence type="ECO:0000313" key="2">
    <source>
        <dbReference type="EMBL" id="JAG02156.1"/>
    </source>
</evidence>
<proteinExistence type="predicted"/>
<dbReference type="EMBL" id="GBHO01041448">
    <property type="protein sequence ID" value="JAG02156.1"/>
    <property type="molecule type" value="Transcribed_RNA"/>
</dbReference>
<organism evidence="2">
    <name type="scientific">Lygus hesperus</name>
    <name type="common">Western plant bug</name>
    <dbReference type="NCBI Taxonomy" id="30085"/>
    <lineage>
        <taxon>Eukaryota</taxon>
        <taxon>Metazoa</taxon>
        <taxon>Ecdysozoa</taxon>
        <taxon>Arthropoda</taxon>
        <taxon>Hexapoda</taxon>
        <taxon>Insecta</taxon>
        <taxon>Pterygota</taxon>
        <taxon>Neoptera</taxon>
        <taxon>Paraneoptera</taxon>
        <taxon>Hemiptera</taxon>
        <taxon>Heteroptera</taxon>
        <taxon>Panheteroptera</taxon>
        <taxon>Cimicomorpha</taxon>
        <taxon>Miridae</taxon>
        <taxon>Mirini</taxon>
        <taxon>Lygus</taxon>
    </lineage>
</organism>
<gene>
    <name evidence="2" type="ORF">CM83_105439</name>
</gene>
<accession>A0A0A9W426</accession>
<dbReference type="AlphaFoldDB" id="A0A0A9W426"/>
<feature type="non-terminal residue" evidence="2">
    <location>
        <position position="109"/>
    </location>
</feature>
<reference evidence="2" key="1">
    <citation type="journal article" date="2014" name="PLoS ONE">
        <title>Transcriptome-Based Identification of ABC Transporters in the Western Tarnished Plant Bug Lygus hesperus.</title>
        <authorList>
            <person name="Hull J.J."/>
            <person name="Chaney K."/>
            <person name="Geib S.M."/>
            <person name="Fabrick J.A."/>
            <person name="Brent C.S."/>
            <person name="Walsh D."/>
            <person name="Lavine L.C."/>
        </authorList>
    </citation>
    <scope>NUCLEOTIDE SEQUENCE</scope>
</reference>